<evidence type="ECO:0000313" key="3">
    <source>
        <dbReference type="EMBL" id="AGA92016.1"/>
    </source>
</evidence>
<dbReference type="eggNOG" id="ENOG5032ZSU">
    <property type="taxonomic scope" value="Bacteria"/>
</dbReference>
<dbReference type="STRING" id="765912.Thimo_3344"/>
<protein>
    <submittedName>
        <fullName evidence="3">HupH hydrogenase expression protein</fullName>
    </submittedName>
</protein>
<organism evidence="3 4">
    <name type="scientific">Thioflavicoccus mobilis 8321</name>
    <dbReference type="NCBI Taxonomy" id="765912"/>
    <lineage>
        <taxon>Bacteria</taxon>
        <taxon>Pseudomonadati</taxon>
        <taxon>Pseudomonadota</taxon>
        <taxon>Gammaproteobacteria</taxon>
        <taxon>Chromatiales</taxon>
        <taxon>Chromatiaceae</taxon>
        <taxon>Thioflavicoccus</taxon>
    </lineage>
</organism>
<dbReference type="Pfam" id="PF04809">
    <property type="entry name" value="HupH_C"/>
    <property type="match status" value="1"/>
</dbReference>
<sequence>MSDQASKPTADDPEWDAAKAILHQVRLALGHLADTGETAQIDLRAQPLAPGDLERLLAWLGRGEVEATVTALGPTRVWESAVPGVWLVDHRDADDERLTLQIEVAPFPDILRSPPQDIEQAVATLDARLGAAVDGGP</sequence>
<dbReference type="RefSeq" id="WP_015282144.1">
    <property type="nucleotide sequence ID" value="NC_019940.1"/>
</dbReference>
<gene>
    <name evidence="3" type="ORF">Thimo_3344</name>
</gene>
<dbReference type="HOGENOM" id="CLU_129351_0_0_6"/>
<dbReference type="Gene3D" id="3.30.1370.140">
    <property type="entry name" value="HupH hydrogenase expression protein, C-terminal domain"/>
    <property type="match status" value="1"/>
</dbReference>
<dbReference type="KEGG" id="tmb:Thimo_3344"/>
<proteinExistence type="inferred from homology"/>
<reference evidence="3 4" key="1">
    <citation type="submission" date="2011-09" db="EMBL/GenBank/DDBJ databases">
        <title>Complete sequence of chromosome of Thioflavicoccus mobilis 8321.</title>
        <authorList>
            <consortium name="US DOE Joint Genome Institute"/>
            <person name="Lucas S."/>
            <person name="Han J."/>
            <person name="Lapidus A."/>
            <person name="Cheng J.-F."/>
            <person name="Goodwin L."/>
            <person name="Pitluck S."/>
            <person name="Peters L."/>
            <person name="Ovchinnikova G."/>
            <person name="Lu M."/>
            <person name="Detter J.C."/>
            <person name="Han C."/>
            <person name="Tapia R."/>
            <person name="Land M."/>
            <person name="Hauser L."/>
            <person name="Kyrpides N."/>
            <person name="Ivanova N."/>
            <person name="Pagani I."/>
            <person name="Vogl K."/>
            <person name="Liu Z."/>
            <person name="Imhoff J."/>
            <person name="Thiel V."/>
            <person name="Frigaard N.-U."/>
            <person name="Bryant D."/>
            <person name="Woyke T."/>
        </authorList>
    </citation>
    <scope>NUCLEOTIDE SEQUENCE [LARGE SCALE GENOMIC DNA]</scope>
    <source>
        <strain evidence="3 4">8321</strain>
    </source>
</reference>
<evidence type="ECO:0000313" key="4">
    <source>
        <dbReference type="Proteomes" id="UP000010816"/>
    </source>
</evidence>
<evidence type="ECO:0000259" key="2">
    <source>
        <dbReference type="Pfam" id="PF04809"/>
    </source>
</evidence>
<dbReference type="Proteomes" id="UP000010816">
    <property type="component" value="Chromosome"/>
</dbReference>
<name>L0H1D8_9GAMM</name>
<dbReference type="InterPro" id="IPR038527">
    <property type="entry name" value="HupH_C_sf"/>
</dbReference>
<dbReference type="EMBL" id="CP003051">
    <property type="protein sequence ID" value="AGA92016.1"/>
    <property type="molecule type" value="Genomic_DNA"/>
</dbReference>
<accession>L0H1D8</accession>
<dbReference type="AlphaFoldDB" id="L0H1D8"/>
<dbReference type="OrthoDB" id="8234923at2"/>
<keyword evidence="4" id="KW-1185">Reference proteome</keyword>
<dbReference type="InterPro" id="IPR006894">
    <property type="entry name" value="HupH_Hydgase_express_prot_C"/>
</dbReference>
<feature type="domain" description="HupH hydrogenase expression protein C-terminal" evidence="2">
    <location>
        <begin position="17"/>
        <end position="130"/>
    </location>
</feature>
<evidence type="ECO:0000256" key="1">
    <source>
        <dbReference type="ARBA" id="ARBA00010832"/>
    </source>
</evidence>
<comment type="similarity">
    <text evidence="1">Belongs to the HupH/HyaF family.</text>
</comment>